<protein>
    <submittedName>
        <fullName evidence="5">Trypsin-like serine protease with C-terminal PDZ domain protein</fullName>
    </submittedName>
</protein>
<dbReference type="GO" id="GO:0006508">
    <property type="term" value="P:proteolysis"/>
    <property type="evidence" value="ECO:0007669"/>
    <property type="project" value="UniProtKB-KW"/>
</dbReference>
<dbReference type="KEGG" id="dpd:Deipe_3022"/>
<dbReference type="InterPro" id="IPR051201">
    <property type="entry name" value="Chloro_Bact_Ser_Proteases"/>
</dbReference>
<keyword evidence="6" id="KW-1185">Reference proteome</keyword>
<sequence length="378" mass="40924">MRRSPWLPILMLVALGMYLAPRDGGRPLEYNFDFNPIPRLQEPEQLPNQVQDLFKKSRPATVRVEQSITGGGAPEAIGTGFFIDDQGTLLTAYHVIEGAKFLNVTTQSRQRFRAEVVGFDAAQDVAVLKANVRGRVPFLALAERTPNPGERVLAIGNSRQQFLQPRQGRLLRLNAEAARADFPQGTLEMSAPLAPGDSGGPILDTAGRAIGVVSYIRLANSDIGAMANPNDVQTLASYAIPVTTVDETLQALRAGEKRDVPALGIFGDSPHQYSTPGAVVARVVPGSPADQAGLRGERVVPRTDADRNAQGQAGERLQADIIVAVDGQPTSDFYELLFQIRQKRVGDTVNLTVDRDGERLRVPVKLGAKGSIDYQQTE</sequence>
<dbReference type="HOGENOM" id="CLU_020120_2_0_0"/>
<dbReference type="InterPro" id="IPR001478">
    <property type="entry name" value="PDZ"/>
</dbReference>
<dbReference type="PANTHER" id="PTHR43343:SF3">
    <property type="entry name" value="PROTEASE DO-LIKE 8, CHLOROPLASTIC"/>
    <property type="match status" value="1"/>
</dbReference>
<dbReference type="InterPro" id="IPR036034">
    <property type="entry name" value="PDZ_sf"/>
</dbReference>
<dbReference type="SMART" id="SM00228">
    <property type="entry name" value="PDZ"/>
    <property type="match status" value="1"/>
</dbReference>
<dbReference type="SUPFAM" id="SSF50156">
    <property type="entry name" value="PDZ domain-like"/>
    <property type="match status" value="1"/>
</dbReference>
<dbReference type="EMBL" id="CP003382">
    <property type="protein sequence ID" value="AFZ68472.1"/>
    <property type="molecule type" value="Genomic_DNA"/>
</dbReference>
<dbReference type="PANTHER" id="PTHR43343">
    <property type="entry name" value="PEPTIDASE S12"/>
    <property type="match status" value="1"/>
</dbReference>
<evidence type="ECO:0000256" key="1">
    <source>
        <dbReference type="ARBA" id="ARBA00010541"/>
    </source>
</evidence>
<dbReference type="SUPFAM" id="SSF50494">
    <property type="entry name" value="Trypsin-like serine proteases"/>
    <property type="match status" value="1"/>
</dbReference>
<dbReference type="STRING" id="937777.Deipe_3022"/>
<dbReference type="Gene3D" id="2.30.42.10">
    <property type="match status" value="1"/>
</dbReference>
<evidence type="ECO:0000313" key="5">
    <source>
        <dbReference type="EMBL" id="AFZ68472.1"/>
    </source>
</evidence>
<organism evidence="5 6">
    <name type="scientific">Deinococcus peraridilitoris (strain DSM 19664 / LMG 22246 / CIP 109416 / KR-200)</name>
    <dbReference type="NCBI Taxonomy" id="937777"/>
    <lineage>
        <taxon>Bacteria</taxon>
        <taxon>Thermotogati</taxon>
        <taxon>Deinococcota</taxon>
        <taxon>Deinococci</taxon>
        <taxon>Deinococcales</taxon>
        <taxon>Deinococcaceae</taxon>
        <taxon>Deinococcus</taxon>
    </lineage>
</organism>
<dbReference type="InterPro" id="IPR001940">
    <property type="entry name" value="Peptidase_S1C"/>
</dbReference>
<evidence type="ECO:0000256" key="3">
    <source>
        <dbReference type="ARBA" id="ARBA00022801"/>
    </source>
</evidence>
<dbReference type="Gene3D" id="2.40.10.10">
    <property type="entry name" value="Trypsin-like serine proteases"/>
    <property type="match status" value="2"/>
</dbReference>
<keyword evidence="3" id="KW-0378">Hydrolase</keyword>
<evidence type="ECO:0000256" key="2">
    <source>
        <dbReference type="ARBA" id="ARBA00022670"/>
    </source>
</evidence>
<dbReference type="Pfam" id="PF13365">
    <property type="entry name" value="Trypsin_2"/>
    <property type="match status" value="1"/>
</dbReference>
<dbReference type="PATRIC" id="fig|937777.3.peg.3038"/>
<name>L0A5L2_DEIPD</name>
<evidence type="ECO:0000259" key="4">
    <source>
        <dbReference type="SMART" id="SM00228"/>
    </source>
</evidence>
<proteinExistence type="inferred from homology"/>
<dbReference type="GO" id="GO:0004252">
    <property type="term" value="F:serine-type endopeptidase activity"/>
    <property type="evidence" value="ECO:0007669"/>
    <property type="project" value="InterPro"/>
</dbReference>
<evidence type="ECO:0000313" key="6">
    <source>
        <dbReference type="Proteomes" id="UP000010467"/>
    </source>
</evidence>
<dbReference type="PRINTS" id="PR00834">
    <property type="entry name" value="PROTEASES2C"/>
</dbReference>
<dbReference type="AlphaFoldDB" id="L0A5L2"/>
<dbReference type="Pfam" id="PF13180">
    <property type="entry name" value="PDZ_2"/>
    <property type="match status" value="1"/>
</dbReference>
<accession>L0A5L2</accession>
<gene>
    <name evidence="5" type="ordered locus">Deipe_3022</name>
</gene>
<dbReference type="InterPro" id="IPR043504">
    <property type="entry name" value="Peptidase_S1_PA_chymotrypsin"/>
</dbReference>
<comment type="similarity">
    <text evidence="1">Belongs to the peptidase S1C family.</text>
</comment>
<feature type="domain" description="PDZ" evidence="4">
    <location>
        <begin position="261"/>
        <end position="357"/>
    </location>
</feature>
<reference evidence="6" key="1">
    <citation type="submission" date="2012-03" db="EMBL/GenBank/DDBJ databases">
        <title>Complete sequence of chromosome of Deinococcus peraridilitoris DSM 19664.</title>
        <authorList>
            <person name="Lucas S."/>
            <person name="Copeland A."/>
            <person name="Lapidus A."/>
            <person name="Glavina del Rio T."/>
            <person name="Dalin E."/>
            <person name="Tice H."/>
            <person name="Bruce D."/>
            <person name="Goodwin L."/>
            <person name="Pitluck S."/>
            <person name="Peters L."/>
            <person name="Mikhailova N."/>
            <person name="Lu M."/>
            <person name="Kyrpides N."/>
            <person name="Mavromatis K."/>
            <person name="Ivanova N."/>
            <person name="Brettin T."/>
            <person name="Detter J.C."/>
            <person name="Han C."/>
            <person name="Larimer F."/>
            <person name="Land M."/>
            <person name="Hauser L."/>
            <person name="Markowitz V."/>
            <person name="Cheng J.-F."/>
            <person name="Hugenholtz P."/>
            <person name="Woyke T."/>
            <person name="Wu D."/>
            <person name="Pukall R."/>
            <person name="Steenblock K."/>
            <person name="Brambilla E."/>
            <person name="Klenk H.-P."/>
            <person name="Eisen J.A."/>
        </authorList>
    </citation>
    <scope>NUCLEOTIDE SEQUENCE [LARGE SCALE GENOMIC DNA]</scope>
    <source>
        <strain evidence="6">DSM 19664 / LMG 22246 / CIP 109416 / KR-200</strain>
    </source>
</reference>
<keyword evidence="2 5" id="KW-0645">Protease</keyword>
<dbReference type="InterPro" id="IPR009003">
    <property type="entry name" value="Peptidase_S1_PA"/>
</dbReference>
<dbReference type="Proteomes" id="UP000010467">
    <property type="component" value="Chromosome"/>
</dbReference>
<dbReference type="RefSeq" id="WP_015236773.1">
    <property type="nucleotide sequence ID" value="NC_019793.1"/>
</dbReference>
<dbReference type="eggNOG" id="COG0265">
    <property type="taxonomic scope" value="Bacteria"/>
</dbReference>
<dbReference type="OrthoDB" id="73775at2"/>
<dbReference type="CDD" id="cd06779">
    <property type="entry name" value="cpPDZ_Deg_HtrA-like"/>
    <property type="match status" value="1"/>
</dbReference>